<comment type="caution">
    <text evidence="1">The sequence shown here is derived from an EMBL/GenBank/DDBJ whole genome shotgun (WGS) entry which is preliminary data.</text>
</comment>
<gene>
    <name evidence="1" type="ORF">SE17_01190</name>
</gene>
<evidence type="ECO:0000313" key="1">
    <source>
        <dbReference type="EMBL" id="KPV54855.1"/>
    </source>
</evidence>
<dbReference type="AlphaFoldDB" id="A0A0P9DB04"/>
<name>A0A0P9DB04_9CHLR</name>
<reference evidence="1 2" key="1">
    <citation type="submission" date="2015-09" db="EMBL/GenBank/DDBJ databases">
        <title>Draft genome sequence of Kouleothrix aurantiaca JCM 19913.</title>
        <authorList>
            <person name="Hemp J."/>
        </authorList>
    </citation>
    <scope>NUCLEOTIDE SEQUENCE [LARGE SCALE GENOMIC DNA]</scope>
    <source>
        <strain evidence="1 2">COM-B</strain>
    </source>
</reference>
<accession>A0A0P9DB04</accession>
<protein>
    <submittedName>
        <fullName evidence="1">Uncharacterized protein</fullName>
    </submittedName>
</protein>
<organism evidence="1 2">
    <name type="scientific">Kouleothrix aurantiaca</name>
    <dbReference type="NCBI Taxonomy" id="186479"/>
    <lineage>
        <taxon>Bacteria</taxon>
        <taxon>Bacillati</taxon>
        <taxon>Chloroflexota</taxon>
        <taxon>Chloroflexia</taxon>
        <taxon>Chloroflexales</taxon>
        <taxon>Roseiflexineae</taxon>
        <taxon>Roseiflexaceae</taxon>
        <taxon>Kouleothrix</taxon>
    </lineage>
</organism>
<dbReference type="Proteomes" id="UP000050509">
    <property type="component" value="Unassembled WGS sequence"/>
</dbReference>
<sequence>MPGRLTRRTIVERGSKSLLRDRGYIQKHVSGPTNAYFNEDAGEQYTNGPSIPLTYAVGQQQEAGATMLEVTTSDAEVYLPLDVMATSIDRVVITHRNGRRLDPPIICALQGDPLRQVAIQIVKVQTVVETT</sequence>
<proteinExistence type="predicted"/>
<evidence type="ECO:0000313" key="2">
    <source>
        <dbReference type="Proteomes" id="UP000050509"/>
    </source>
</evidence>
<dbReference type="EMBL" id="LJCR01000011">
    <property type="protein sequence ID" value="KPV54855.1"/>
    <property type="molecule type" value="Genomic_DNA"/>
</dbReference>
<keyword evidence="2" id="KW-1185">Reference proteome</keyword>